<keyword evidence="2" id="KW-1185">Reference proteome</keyword>
<dbReference type="Gene3D" id="2.40.128.490">
    <property type="entry name" value="Uncharacterised protein PF14869, DUF4488"/>
    <property type="match status" value="1"/>
</dbReference>
<name>A0ABS9RKC5_9FLAO</name>
<evidence type="ECO:0000313" key="2">
    <source>
        <dbReference type="Proteomes" id="UP001156141"/>
    </source>
</evidence>
<protein>
    <recommendedName>
        <fullName evidence="3">Lipocalin-like domain-containing protein</fullName>
    </recommendedName>
</protein>
<dbReference type="RefSeq" id="WP_240574312.1">
    <property type="nucleotide sequence ID" value="NZ_CP136709.1"/>
</dbReference>
<dbReference type="Proteomes" id="UP001156141">
    <property type="component" value="Unassembled WGS sequence"/>
</dbReference>
<proteinExistence type="predicted"/>
<organism evidence="1 2">
    <name type="scientific">Aestuariibaculum lutulentum</name>
    <dbReference type="NCBI Taxonomy" id="2920935"/>
    <lineage>
        <taxon>Bacteria</taxon>
        <taxon>Pseudomonadati</taxon>
        <taxon>Bacteroidota</taxon>
        <taxon>Flavobacteriia</taxon>
        <taxon>Flavobacteriales</taxon>
        <taxon>Flavobacteriaceae</taxon>
    </lineage>
</organism>
<sequence length="151" mass="17124">MTTKHSLTVLLLIILSCGQEQNAKQPEPLPIVGTWKLISAITIKEDSTISSDLSNRSMIKIINASHFAFLNHDLNEGKDSLAFFASGGGKYNLENNKYTEYLEYCNFRNWEGNTFEFTVEVRGDTLIQSGIEKVDEADVDHKIIETYIRFN</sequence>
<evidence type="ECO:0008006" key="3">
    <source>
        <dbReference type="Google" id="ProtNLM"/>
    </source>
</evidence>
<gene>
    <name evidence="1" type="ORF">MKW35_12310</name>
</gene>
<accession>A0ABS9RKC5</accession>
<comment type="caution">
    <text evidence="1">The sequence shown here is derived from an EMBL/GenBank/DDBJ whole genome shotgun (WGS) entry which is preliminary data.</text>
</comment>
<evidence type="ECO:0000313" key="1">
    <source>
        <dbReference type="EMBL" id="MCH4553405.1"/>
    </source>
</evidence>
<dbReference type="EMBL" id="JAKVQD010000005">
    <property type="protein sequence ID" value="MCH4553405.1"/>
    <property type="molecule type" value="Genomic_DNA"/>
</dbReference>
<dbReference type="PROSITE" id="PS51257">
    <property type="entry name" value="PROKAR_LIPOPROTEIN"/>
    <property type="match status" value="1"/>
</dbReference>
<reference evidence="1" key="1">
    <citation type="submission" date="2022-02" db="EMBL/GenBank/DDBJ databases">
        <title>Aestuariibaculum sp., a marine bacterium isolated from sediment in Guangxi.</title>
        <authorList>
            <person name="Ying J."/>
        </authorList>
    </citation>
    <scope>NUCLEOTIDE SEQUENCE</scope>
    <source>
        <strain evidence="1">L182</strain>
    </source>
</reference>